<organism evidence="2 3">
    <name type="scientific">Cricetulus griseus</name>
    <name type="common">Chinese hamster</name>
    <name type="synonym">Cricetulus barabensis griseus</name>
    <dbReference type="NCBI Taxonomy" id="10029"/>
    <lineage>
        <taxon>Eukaryota</taxon>
        <taxon>Metazoa</taxon>
        <taxon>Chordata</taxon>
        <taxon>Craniata</taxon>
        <taxon>Vertebrata</taxon>
        <taxon>Euteleostomi</taxon>
        <taxon>Mammalia</taxon>
        <taxon>Eutheria</taxon>
        <taxon>Euarchontoglires</taxon>
        <taxon>Glires</taxon>
        <taxon>Rodentia</taxon>
        <taxon>Myomorpha</taxon>
        <taxon>Muroidea</taxon>
        <taxon>Cricetidae</taxon>
        <taxon>Cricetinae</taxon>
        <taxon>Cricetulus</taxon>
    </lineage>
</organism>
<feature type="transmembrane region" description="Helical" evidence="1">
    <location>
        <begin position="135"/>
        <end position="153"/>
    </location>
</feature>
<feature type="transmembrane region" description="Helical" evidence="1">
    <location>
        <begin position="12"/>
        <end position="34"/>
    </location>
</feature>
<dbReference type="Ensembl" id="ENSCGRT00001020093.1">
    <property type="protein sequence ID" value="ENSCGRP00001015850.1"/>
    <property type="gene ID" value="ENSCGRG00001016355.1"/>
</dbReference>
<keyword evidence="1" id="KW-0472">Membrane</keyword>
<protein>
    <submittedName>
        <fullName evidence="2">Transmembrane protein 217</fullName>
    </submittedName>
</protein>
<feature type="transmembrane region" description="Helical" evidence="1">
    <location>
        <begin position="54"/>
        <end position="87"/>
    </location>
</feature>
<dbReference type="InterPro" id="IPR027862">
    <property type="entry name" value="DUF4534"/>
</dbReference>
<accession>A0A8C2MCC6</accession>
<dbReference type="Pfam" id="PF15049">
    <property type="entry name" value="DUF4534"/>
    <property type="match status" value="1"/>
</dbReference>
<dbReference type="PANTHER" id="PTHR34928">
    <property type="entry name" value="TRANSMEMBRANE PROTEIN 217"/>
    <property type="match status" value="1"/>
</dbReference>
<reference evidence="2" key="1">
    <citation type="submission" date="2025-08" db="UniProtKB">
        <authorList>
            <consortium name="Ensembl"/>
        </authorList>
    </citation>
    <scope>IDENTIFICATION</scope>
</reference>
<feature type="transmembrane region" description="Helical" evidence="1">
    <location>
        <begin position="94"/>
        <end position="115"/>
    </location>
</feature>
<reference evidence="2" key="2">
    <citation type="submission" date="2025-09" db="UniProtKB">
        <authorList>
            <consortium name="Ensembl"/>
        </authorList>
    </citation>
    <scope>IDENTIFICATION</scope>
</reference>
<dbReference type="Proteomes" id="UP000694386">
    <property type="component" value="Unplaced"/>
</dbReference>
<dbReference type="AlphaFoldDB" id="A0A8C2MCC6"/>
<sequence length="190" mass="21828">TGMKQQNWFGLTAKMGTVLSGVFSIMATHMHLIFERKHLENSNCTDNLQSQFTNVVSHFIICWSFKIVLLLSLVTMAVSCFLLYSVYAQIYGGLMSYTIWIFTYESINLAVQIFTNEFSVALVRAMRWFGWVSRASLHSLCLYFVVTHAQIIYQSKKQGNIISYHRRISLGAGDAPRRKSKIITFIHHNN</sequence>
<name>A0A8C2MCC6_CRIGR</name>
<dbReference type="OMA" id="IWILFYE"/>
<keyword evidence="1" id="KW-0812">Transmembrane</keyword>
<dbReference type="PANTHER" id="PTHR34928:SF2">
    <property type="entry name" value="TRANSMEMBRANE PROTEIN 217"/>
    <property type="match status" value="1"/>
</dbReference>
<evidence type="ECO:0000256" key="1">
    <source>
        <dbReference type="SAM" id="Phobius"/>
    </source>
</evidence>
<keyword evidence="1" id="KW-1133">Transmembrane helix</keyword>
<evidence type="ECO:0000313" key="3">
    <source>
        <dbReference type="Proteomes" id="UP000694386"/>
    </source>
</evidence>
<proteinExistence type="predicted"/>
<evidence type="ECO:0000313" key="2">
    <source>
        <dbReference type="Ensembl" id="ENSCGRP00001015850.1"/>
    </source>
</evidence>